<evidence type="ECO:0000313" key="2">
    <source>
        <dbReference type="Proteomes" id="UP000593561"/>
    </source>
</evidence>
<name>A0A7J8TL19_GOSDV</name>
<evidence type="ECO:0000313" key="1">
    <source>
        <dbReference type="EMBL" id="MBA0638811.1"/>
    </source>
</evidence>
<comment type="caution">
    <text evidence="1">The sequence shown here is derived from an EMBL/GenBank/DDBJ whole genome shotgun (WGS) entry which is preliminary data.</text>
</comment>
<dbReference type="Proteomes" id="UP000593561">
    <property type="component" value="Unassembled WGS sequence"/>
</dbReference>
<dbReference type="EMBL" id="JABFAC010302705">
    <property type="protein sequence ID" value="MBA0638811.1"/>
    <property type="molecule type" value="Genomic_DNA"/>
</dbReference>
<dbReference type="AlphaFoldDB" id="A0A7J8TL19"/>
<keyword evidence="2" id="KW-1185">Reference proteome</keyword>
<reference evidence="1 2" key="1">
    <citation type="journal article" date="2019" name="Genome Biol. Evol.">
        <title>Insights into the evolution of the New World diploid cottons (Gossypium, subgenus Houzingenia) based on genome sequencing.</title>
        <authorList>
            <person name="Grover C.E."/>
            <person name="Arick M.A. 2nd"/>
            <person name="Thrash A."/>
            <person name="Conover J.L."/>
            <person name="Sanders W.S."/>
            <person name="Peterson D.G."/>
            <person name="Frelichowski J.E."/>
            <person name="Scheffler J.A."/>
            <person name="Scheffler B.E."/>
            <person name="Wendel J.F."/>
        </authorList>
    </citation>
    <scope>NUCLEOTIDE SEQUENCE [LARGE SCALE GENOMIC DNA]</scope>
    <source>
        <strain evidence="1">27</strain>
        <tissue evidence="1">Leaf</tissue>
    </source>
</reference>
<proteinExistence type="predicted"/>
<sequence>TLPYQPPPTASTAPASTVPPVVAPICGHLAFASTKLRFAHLDDYHRFSSSNSRGTVADQELEAIVVRSPVSSKILF</sequence>
<protein>
    <submittedName>
        <fullName evidence="1">Uncharacterized protein</fullName>
    </submittedName>
</protein>
<accession>A0A7J8TL19</accession>
<organism evidence="1 2">
    <name type="scientific">Gossypium davidsonii</name>
    <name type="common">Davidson's cotton</name>
    <name type="synonym">Gossypium klotzschianum subsp. davidsonii</name>
    <dbReference type="NCBI Taxonomy" id="34287"/>
    <lineage>
        <taxon>Eukaryota</taxon>
        <taxon>Viridiplantae</taxon>
        <taxon>Streptophyta</taxon>
        <taxon>Embryophyta</taxon>
        <taxon>Tracheophyta</taxon>
        <taxon>Spermatophyta</taxon>
        <taxon>Magnoliopsida</taxon>
        <taxon>eudicotyledons</taxon>
        <taxon>Gunneridae</taxon>
        <taxon>Pentapetalae</taxon>
        <taxon>rosids</taxon>
        <taxon>malvids</taxon>
        <taxon>Malvales</taxon>
        <taxon>Malvaceae</taxon>
        <taxon>Malvoideae</taxon>
        <taxon>Gossypium</taxon>
    </lineage>
</organism>
<feature type="non-terminal residue" evidence="1">
    <location>
        <position position="1"/>
    </location>
</feature>
<gene>
    <name evidence="1" type="ORF">Godav_029170</name>
</gene>